<reference evidence="2" key="1">
    <citation type="submission" date="2018-05" db="EMBL/GenBank/DDBJ databases">
        <authorList>
            <person name="Lanie J.A."/>
            <person name="Ng W.-L."/>
            <person name="Kazmierczak K.M."/>
            <person name="Andrzejewski T.M."/>
            <person name="Davidsen T.M."/>
            <person name="Wayne K.J."/>
            <person name="Tettelin H."/>
            <person name="Glass J.I."/>
            <person name="Rusch D."/>
            <person name="Podicherti R."/>
            <person name="Tsui H.-C.T."/>
            <person name="Winkler M.E."/>
        </authorList>
    </citation>
    <scope>NUCLEOTIDE SEQUENCE</scope>
</reference>
<evidence type="ECO:0000313" key="2">
    <source>
        <dbReference type="EMBL" id="SVC09749.1"/>
    </source>
</evidence>
<feature type="transmembrane region" description="Helical" evidence="1">
    <location>
        <begin position="12"/>
        <end position="37"/>
    </location>
</feature>
<protein>
    <submittedName>
        <fullName evidence="2">Uncharacterized protein</fullName>
    </submittedName>
</protein>
<dbReference type="EMBL" id="UINC01073400">
    <property type="protein sequence ID" value="SVC09749.1"/>
    <property type="molecule type" value="Genomic_DNA"/>
</dbReference>
<sequence length="134" mass="14124">MFMAWALQNKNIALLVWIGSGGMMAAFVGPLVMGALWRGVTKVGAYAGLVCGMVTFVVLHSGILGQIVGPESTYPLSGVICWLAIEAPNPFSCAALGELVSVRATWGVSKLTQSLSKEYVESMFGPDAPDVTNK</sequence>
<keyword evidence="1" id="KW-1133">Transmembrane helix</keyword>
<organism evidence="2">
    <name type="scientific">marine metagenome</name>
    <dbReference type="NCBI Taxonomy" id="408172"/>
    <lineage>
        <taxon>unclassified sequences</taxon>
        <taxon>metagenomes</taxon>
        <taxon>ecological metagenomes</taxon>
    </lineage>
</organism>
<dbReference type="InterPro" id="IPR038377">
    <property type="entry name" value="Na/Glc_symporter_sf"/>
</dbReference>
<name>A0A382JDL0_9ZZZZ</name>
<dbReference type="AlphaFoldDB" id="A0A382JDL0"/>
<gene>
    <name evidence="2" type="ORF">METZ01_LOCUS262603</name>
</gene>
<accession>A0A382JDL0</accession>
<dbReference type="Gene3D" id="1.20.1730.10">
    <property type="entry name" value="Sodium/glucose cotransporter"/>
    <property type="match status" value="1"/>
</dbReference>
<evidence type="ECO:0000256" key="1">
    <source>
        <dbReference type="SAM" id="Phobius"/>
    </source>
</evidence>
<keyword evidence="1" id="KW-0472">Membrane</keyword>
<keyword evidence="1" id="KW-0812">Transmembrane</keyword>
<feature type="transmembrane region" description="Helical" evidence="1">
    <location>
        <begin position="43"/>
        <end position="64"/>
    </location>
</feature>
<proteinExistence type="predicted"/>